<evidence type="ECO:0000256" key="4">
    <source>
        <dbReference type="ARBA" id="ARBA00022964"/>
    </source>
</evidence>
<dbReference type="GO" id="GO:0051213">
    <property type="term" value="F:dioxygenase activity"/>
    <property type="evidence" value="ECO:0007669"/>
    <property type="project" value="UniProtKB-KW"/>
</dbReference>
<dbReference type="SMART" id="SM00702">
    <property type="entry name" value="P4Hc"/>
    <property type="match status" value="1"/>
</dbReference>
<proteinExistence type="predicted"/>
<dbReference type="GO" id="GO:0031418">
    <property type="term" value="F:L-ascorbic acid binding"/>
    <property type="evidence" value="ECO:0007669"/>
    <property type="project" value="UniProtKB-KW"/>
</dbReference>
<dbReference type="SUPFAM" id="SSF51197">
    <property type="entry name" value="Clavaminate synthase-like"/>
    <property type="match status" value="1"/>
</dbReference>
<feature type="domain" description="Fe2OG dioxygenase" evidence="7">
    <location>
        <begin position="104"/>
        <end position="199"/>
    </location>
</feature>
<dbReference type="InterPro" id="IPR006620">
    <property type="entry name" value="Pro_4_hyd_alph"/>
</dbReference>
<dbReference type="Pfam" id="PF13640">
    <property type="entry name" value="2OG-FeII_Oxy_3"/>
    <property type="match status" value="1"/>
</dbReference>
<evidence type="ECO:0000259" key="7">
    <source>
        <dbReference type="PROSITE" id="PS51471"/>
    </source>
</evidence>
<comment type="cofactor">
    <cofactor evidence="1">
        <name>L-ascorbate</name>
        <dbReference type="ChEBI" id="CHEBI:38290"/>
    </cofactor>
</comment>
<organism evidence="8 9">
    <name type="scientific">Taibaiella soli</name>
    <dbReference type="NCBI Taxonomy" id="1649169"/>
    <lineage>
        <taxon>Bacteria</taxon>
        <taxon>Pseudomonadati</taxon>
        <taxon>Bacteroidota</taxon>
        <taxon>Chitinophagia</taxon>
        <taxon>Chitinophagales</taxon>
        <taxon>Chitinophagaceae</taxon>
        <taxon>Taibaiella</taxon>
    </lineage>
</organism>
<dbReference type="EMBL" id="QKTW01000011">
    <property type="protein sequence ID" value="PZF73503.1"/>
    <property type="molecule type" value="Genomic_DNA"/>
</dbReference>
<dbReference type="PROSITE" id="PS51471">
    <property type="entry name" value="FE2OG_OXY"/>
    <property type="match status" value="1"/>
</dbReference>
<keyword evidence="6" id="KW-0408">Iron</keyword>
<dbReference type="Proteomes" id="UP000248745">
    <property type="component" value="Unassembled WGS sequence"/>
</dbReference>
<evidence type="ECO:0000256" key="6">
    <source>
        <dbReference type="ARBA" id="ARBA00023004"/>
    </source>
</evidence>
<protein>
    <submittedName>
        <fullName evidence="8">2OG-Fe(II) oxygenase</fullName>
    </submittedName>
</protein>
<dbReference type="OrthoDB" id="9812472at2"/>
<dbReference type="GO" id="GO:0005506">
    <property type="term" value="F:iron ion binding"/>
    <property type="evidence" value="ECO:0007669"/>
    <property type="project" value="InterPro"/>
</dbReference>
<evidence type="ECO:0000256" key="3">
    <source>
        <dbReference type="ARBA" id="ARBA00022896"/>
    </source>
</evidence>
<evidence type="ECO:0000256" key="2">
    <source>
        <dbReference type="ARBA" id="ARBA00022723"/>
    </source>
</evidence>
<accession>A0A2W2C0A7</accession>
<keyword evidence="9" id="KW-1185">Reference proteome</keyword>
<evidence type="ECO:0000256" key="5">
    <source>
        <dbReference type="ARBA" id="ARBA00023002"/>
    </source>
</evidence>
<keyword evidence="5" id="KW-0560">Oxidoreductase</keyword>
<name>A0A2W2C0A7_9BACT</name>
<comment type="caution">
    <text evidence="8">The sequence shown here is derived from an EMBL/GenBank/DDBJ whole genome shotgun (WGS) entry which is preliminary data.</text>
</comment>
<keyword evidence="3" id="KW-0847">Vitamin C</keyword>
<sequence length="203" mass="23379">MAIYKPFRQVQNIKRKDYNTDLVDYVWLTNYFTPEEVQKIRAIWDDAKAIESKVNKSGSEIDREDLRRSRIMFIDGPEHEWIYSKLATACIQINTNRFKFDVTGFQTALQLASYGPDDFFEWHMDYGAGDISNRKLSITVQLSDENEYEGGDLQFMINHNAVSAPKTQGTAVIFPSYAQHRVLPVTKGNRLSIVGWIGGPPYR</sequence>
<dbReference type="GO" id="GO:0016705">
    <property type="term" value="F:oxidoreductase activity, acting on paired donors, with incorporation or reduction of molecular oxygen"/>
    <property type="evidence" value="ECO:0007669"/>
    <property type="project" value="InterPro"/>
</dbReference>
<reference evidence="8 9" key="1">
    <citation type="submission" date="2018-06" db="EMBL/GenBank/DDBJ databases">
        <title>Mucibacter soli gen. nov., sp. nov., a new member of the family Chitinophagaceae producing mucin.</title>
        <authorList>
            <person name="Kim M.-K."/>
            <person name="Park S."/>
            <person name="Kim T.-S."/>
            <person name="Joung Y."/>
            <person name="Han J.-H."/>
            <person name="Kim S.B."/>
        </authorList>
    </citation>
    <scope>NUCLEOTIDE SEQUENCE [LARGE SCALE GENOMIC DNA]</scope>
    <source>
        <strain evidence="8 9">R1-15</strain>
    </source>
</reference>
<evidence type="ECO:0000313" key="8">
    <source>
        <dbReference type="EMBL" id="PZF73503.1"/>
    </source>
</evidence>
<dbReference type="AlphaFoldDB" id="A0A2W2C0A7"/>
<keyword evidence="2" id="KW-0479">Metal-binding</keyword>
<dbReference type="RefSeq" id="WP_110998229.1">
    <property type="nucleotide sequence ID" value="NZ_QKTW01000011.1"/>
</dbReference>
<evidence type="ECO:0000313" key="9">
    <source>
        <dbReference type="Proteomes" id="UP000248745"/>
    </source>
</evidence>
<keyword evidence="4" id="KW-0223">Dioxygenase</keyword>
<dbReference type="InterPro" id="IPR044862">
    <property type="entry name" value="Pro_4_hyd_alph_FE2OG_OXY"/>
</dbReference>
<dbReference type="Gene3D" id="2.60.120.620">
    <property type="entry name" value="q2cbj1_9rhob like domain"/>
    <property type="match status" value="1"/>
</dbReference>
<evidence type="ECO:0000256" key="1">
    <source>
        <dbReference type="ARBA" id="ARBA00001961"/>
    </source>
</evidence>
<gene>
    <name evidence="8" type="ORF">DN068_07195</name>
</gene>
<dbReference type="InterPro" id="IPR005123">
    <property type="entry name" value="Oxoglu/Fe-dep_dioxygenase_dom"/>
</dbReference>